<feature type="domain" description="Acyltransferase 3" evidence="2">
    <location>
        <begin position="5"/>
        <end position="324"/>
    </location>
</feature>
<dbReference type="InterPro" id="IPR050879">
    <property type="entry name" value="Acyltransferase_3"/>
</dbReference>
<keyword evidence="4" id="KW-0012">Acyltransferase</keyword>
<name>A0A9X1NS39_9HYPH</name>
<keyword evidence="1" id="KW-0472">Membrane</keyword>
<feature type="transmembrane region" description="Helical" evidence="1">
    <location>
        <begin position="98"/>
        <end position="116"/>
    </location>
</feature>
<comment type="caution">
    <text evidence="4">The sequence shown here is derived from an EMBL/GenBank/DDBJ whole genome shotgun (WGS) entry which is preliminary data.</text>
</comment>
<feature type="domain" description="SGNH" evidence="3">
    <location>
        <begin position="405"/>
        <end position="662"/>
    </location>
</feature>
<gene>
    <name evidence="4" type="ORF">LRX75_13080</name>
</gene>
<dbReference type="RefSeq" id="WP_231814997.1">
    <property type="nucleotide sequence ID" value="NZ_JAJOZR010000007.1"/>
</dbReference>
<feature type="transmembrane region" description="Helical" evidence="1">
    <location>
        <begin position="194"/>
        <end position="210"/>
    </location>
</feature>
<feature type="transmembrane region" description="Helical" evidence="1">
    <location>
        <begin position="241"/>
        <end position="260"/>
    </location>
</feature>
<reference evidence="4" key="1">
    <citation type="submission" date="2021-12" db="EMBL/GenBank/DDBJ databases">
        <authorList>
            <person name="Li Y."/>
        </authorList>
    </citation>
    <scope>NUCLEOTIDE SEQUENCE</scope>
    <source>
        <strain evidence="4">DKSPLA3</strain>
    </source>
</reference>
<sequence length="677" mass="73130">MQHRPEIDGLRAVAVVPVILFHAGVGWFSGGYVGVDVFFVISGYLITTIIAAAQDKGTFTILGFYERRARRIMPVLFTVILCCLPFAWAWMLPAQMKSFGESIIAVCLFLSNVLFWQESGYFAAAAEKQPLLHTWSLAVEEQYYVVFPIVLMALHRYGARLRFTAVLLAALVSFALAVYGAVAFPNAAFYLPHTRAWELLAGSLCALILLKREQPGNGVLSLIGLAAILAGVFLYDDGTPFPSAWALAPVGGTALIILFAGPGTLVHRLLSLRLMTGIGLISYSLYLWHQPLFAFARIRSLTEPTPLLMALLTLAAVLLAILSWRFVETPFRTGRIPALASGPRILAATGAVAVVMMAIGAAGRLDDGLSFRLPPAALAALRVQAHPDPAMATCLLDKGEAALPHPVRACMTPDTDRSDTILIGDSHAGAITGEALRAFAGAGLNLYALSHSSCAGFSGFVVSNAKYHLRCNRFFEGVEDYIARSGIKTVIMVSRWSLYLDGNAFDNGEGGIEALKPTYADLYDRRDDMGSETDPARKARVLAAFIADIHAYLDRGVNVVLVYPIPEAGWNVPDLLARAAMTSTNVEPLGTSSDRYRTRNAAVIAAFDALDHPRLAKIKPAAIFCDSFVPGRCINSLSTDEIFYFDDDHLSNAGAALLMPAMIDAVRRLTASASTRP</sequence>
<feature type="transmembrane region" description="Helical" evidence="1">
    <location>
        <begin position="272"/>
        <end position="288"/>
    </location>
</feature>
<proteinExistence type="predicted"/>
<evidence type="ECO:0000259" key="2">
    <source>
        <dbReference type="Pfam" id="PF01757"/>
    </source>
</evidence>
<organism evidence="4 5">
    <name type="scientific">Rhizobium quercicola</name>
    <dbReference type="NCBI Taxonomy" id="2901226"/>
    <lineage>
        <taxon>Bacteria</taxon>
        <taxon>Pseudomonadati</taxon>
        <taxon>Pseudomonadota</taxon>
        <taxon>Alphaproteobacteria</taxon>
        <taxon>Hyphomicrobiales</taxon>
        <taxon>Rhizobiaceae</taxon>
        <taxon>Rhizobium/Agrobacterium group</taxon>
        <taxon>Rhizobium</taxon>
    </lineage>
</organism>
<dbReference type="InterPro" id="IPR002656">
    <property type="entry name" value="Acyl_transf_3_dom"/>
</dbReference>
<evidence type="ECO:0000313" key="5">
    <source>
        <dbReference type="Proteomes" id="UP001139089"/>
    </source>
</evidence>
<keyword evidence="5" id="KW-1185">Reference proteome</keyword>
<dbReference type="PANTHER" id="PTHR23028:SF53">
    <property type="entry name" value="ACYL_TRANSF_3 DOMAIN-CONTAINING PROTEIN"/>
    <property type="match status" value="1"/>
</dbReference>
<feature type="transmembrane region" description="Helical" evidence="1">
    <location>
        <begin position="74"/>
        <end position="92"/>
    </location>
</feature>
<feature type="transmembrane region" description="Helical" evidence="1">
    <location>
        <begin position="35"/>
        <end position="53"/>
    </location>
</feature>
<evidence type="ECO:0000259" key="3">
    <source>
        <dbReference type="Pfam" id="PF19040"/>
    </source>
</evidence>
<keyword evidence="4" id="KW-0808">Transferase</keyword>
<feature type="transmembrane region" description="Helical" evidence="1">
    <location>
        <begin position="308"/>
        <end position="324"/>
    </location>
</feature>
<feature type="transmembrane region" description="Helical" evidence="1">
    <location>
        <begin position="345"/>
        <end position="365"/>
    </location>
</feature>
<dbReference type="Pfam" id="PF19040">
    <property type="entry name" value="SGNH"/>
    <property type="match status" value="1"/>
</dbReference>
<evidence type="ECO:0000313" key="4">
    <source>
        <dbReference type="EMBL" id="MCD7109972.1"/>
    </source>
</evidence>
<feature type="transmembrane region" description="Helical" evidence="1">
    <location>
        <begin position="12"/>
        <end position="29"/>
    </location>
</feature>
<keyword evidence="1" id="KW-1133">Transmembrane helix</keyword>
<dbReference type="PANTHER" id="PTHR23028">
    <property type="entry name" value="ACETYLTRANSFERASE"/>
    <property type="match status" value="1"/>
</dbReference>
<feature type="transmembrane region" description="Helical" evidence="1">
    <location>
        <begin position="217"/>
        <end position="235"/>
    </location>
</feature>
<dbReference type="InterPro" id="IPR043968">
    <property type="entry name" value="SGNH"/>
</dbReference>
<protein>
    <submittedName>
        <fullName evidence="4">Acyltransferase</fullName>
    </submittedName>
</protein>
<feature type="transmembrane region" description="Helical" evidence="1">
    <location>
        <begin position="161"/>
        <end position="182"/>
    </location>
</feature>
<keyword evidence="1" id="KW-0812">Transmembrane</keyword>
<dbReference type="GO" id="GO:0009103">
    <property type="term" value="P:lipopolysaccharide biosynthetic process"/>
    <property type="evidence" value="ECO:0007669"/>
    <property type="project" value="TreeGrafter"/>
</dbReference>
<dbReference type="Pfam" id="PF01757">
    <property type="entry name" value="Acyl_transf_3"/>
    <property type="match status" value="1"/>
</dbReference>
<dbReference type="EMBL" id="JAJOZR010000007">
    <property type="protein sequence ID" value="MCD7109972.1"/>
    <property type="molecule type" value="Genomic_DNA"/>
</dbReference>
<dbReference type="AlphaFoldDB" id="A0A9X1NS39"/>
<evidence type="ECO:0000256" key="1">
    <source>
        <dbReference type="SAM" id="Phobius"/>
    </source>
</evidence>
<dbReference type="GO" id="GO:0016747">
    <property type="term" value="F:acyltransferase activity, transferring groups other than amino-acyl groups"/>
    <property type="evidence" value="ECO:0007669"/>
    <property type="project" value="InterPro"/>
</dbReference>
<dbReference type="GO" id="GO:0016020">
    <property type="term" value="C:membrane"/>
    <property type="evidence" value="ECO:0007669"/>
    <property type="project" value="TreeGrafter"/>
</dbReference>
<dbReference type="Proteomes" id="UP001139089">
    <property type="component" value="Unassembled WGS sequence"/>
</dbReference>
<accession>A0A9X1NS39</accession>